<sequence length="333" mass="37522">MFTINDFAIQHGSHVNAEKERDEYWKYIPLYQAALRGDWESAERFFMRDEGSLTARITKFSETALHISVAAGSGSPKSILFVKNLLEKMPLEALEIGDQFNATALHNAAWVGNLEAAKALVEKHQRLLYRSDSRKLLPLHLAAMNAHKETLLYLLEVTNCDPVSKLFSDDDSAADFFIFVIVAGFYDVALDLVHKYPSLAMAKRDNDDCALKAISRKVSAFPSGDHPNFWQRIIYNYNPSTQYSTYRQQKAGTVLAKIKGPTSLVLRVCGYDRVLSLSVSAEEDVNPVKLEDDSITDTNEGDIENPVNISRVTVQKYRWGQLLMEWFSLSGLS</sequence>
<comment type="caution">
    <text evidence="1">The sequence shown here is derived from an EMBL/GenBank/DDBJ whole genome shotgun (WGS) entry which is preliminary data.</text>
</comment>
<dbReference type="Proteomes" id="UP000828048">
    <property type="component" value="Chromosome 8"/>
</dbReference>
<gene>
    <name evidence="1" type="ORF">Vadar_009481</name>
</gene>
<proteinExistence type="predicted"/>
<keyword evidence="2" id="KW-1185">Reference proteome</keyword>
<evidence type="ECO:0000313" key="1">
    <source>
        <dbReference type="EMBL" id="KAH7851292.1"/>
    </source>
</evidence>
<dbReference type="EMBL" id="CM037158">
    <property type="protein sequence ID" value="KAH7851292.1"/>
    <property type="molecule type" value="Genomic_DNA"/>
</dbReference>
<accession>A0ACB7YDR5</accession>
<evidence type="ECO:0000313" key="2">
    <source>
        <dbReference type="Proteomes" id="UP000828048"/>
    </source>
</evidence>
<protein>
    <submittedName>
        <fullName evidence="1">Uncharacterized protein</fullName>
    </submittedName>
</protein>
<name>A0ACB7YDR5_9ERIC</name>
<organism evidence="1 2">
    <name type="scientific">Vaccinium darrowii</name>
    <dbReference type="NCBI Taxonomy" id="229202"/>
    <lineage>
        <taxon>Eukaryota</taxon>
        <taxon>Viridiplantae</taxon>
        <taxon>Streptophyta</taxon>
        <taxon>Embryophyta</taxon>
        <taxon>Tracheophyta</taxon>
        <taxon>Spermatophyta</taxon>
        <taxon>Magnoliopsida</taxon>
        <taxon>eudicotyledons</taxon>
        <taxon>Gunneridae</taxon>
        <taxon>Pentapetalae</taxon>
        <taxon>asterids</taxon>
        <taxon>Ericales</taxon>
        <taxon>Ericaceae</taxon>
        <taxon>Vaccinioideae</taxon>
        <taxon>Vaccinieae</taxon>
        <taxon>Vaccinium</taxon>
    </lineage>
</organism>
<reference evidence="1 2" key="1">
    <citation type="journal article" date="2021" name="Hortic Res">
        <title>High-quality reference genome and annotation aids understanding of berry development for evergreen blueberry (Vaccinium darrowii).</title>
        <authorList>
            <person name="Yu J."/>
            <person name="Hulse-Kemp A.M."/>
            <person name="Babiker E."/>
            <person name="Staton M."/>
        </authorList>
    </citation>
    <scope>NUCLEOTIDE SEQUENCE [LARGE SCALE GENOMIC DNA]</scope>
    <source>
        <strain evidence="2">cv. NJ 8807/NJ 8810</strain>
        <tissue evidence="1">Young leaf</tissue>
    </source>
</reference>